<dbReference type="PANTHER" id="PTHR43655:SF2">
    <property type="entry name" value="AFG3 LIKE MATRIX AAA PEPTIDASE SUBUNIT 2, ISOFORM A"/>
    <property type="match status" value="1"/>
</dbReference>
<comment type="cofactor">
    <cofactor evidence="1">
        <name>Zn(2+)</name>
        <dbReference type="ChEBI" id="CHEBI:29105"/>
    </cofactor>
</comment>
<dbReference type="WBParaSite" id="jg22370">
    <property type="protein sequence ID" value="jg22370"/>
    <property type="gene ID" value="jg22370"/>
</dbReference>
<evidence type="ECO:0000313" key="15">
    <source>
        <dbReference type="WBParaSite" id="jg22370"/>
    </source>
</evidence>
<evidence type="ECO:0000256" key="4">
    <source>
        <dbReference type="ARBA" id="ARBA00022670"/>
    </source>
</evidence>
<dbReference type="GO" id="GO:0005745">
    <property type="term" value="C:m-AAA complex"/>
    <property type="evidence" value="ECO:0007669"/>
    <property type="project" value="TreeGrafter"/>
</dbReference>
<evidence type="ECO:0000256" key="12">
    <source>
        <dbReference type="SAM" id="Phobius"/>
    </source>
</evidence>
<dbReference type="Gene3D" id="1.20.58.760">
    <property type="entry name" value="Peptidase M41"/>
    <property type="match status" value="1"/>
</dbReference>
<evidence type="ECO:0000256" key="3">
    <source>
        <dbReference type="ARBA" id="ARBA00010550"/>
    </source>
</evidence>
<accession>A0A915DQ71</accession>
<dbReference type="GO" id="GO:0016887">
    <property type="term" value="F:ATP hydrolysis activity"/>
    <property type="evidence" value="ECO:0007669"/>
    <property type="project" value="InterPro"/>
</dbReference>
<dbReference type="Pfam" id="PF01434">
    <property type="entry name" value="Peptidase_M41"/>
    <property type="match status" value="1"/>
</dbReference>
<evidence type="ECO:0000256" key="5">
    <source>
        <dbReference type="ARBA" id="ARBA00022723"/>
    </source>
</evidence>
<dbReference type="GO" id="GO:0004176">
    <property type="term" value="F:ATP-dependent peptidase activity"/>
    <property type="evidence" value="ECO:0007669"/>
    <property type="project" value="InterPro"/>
</dbReference>
<feature type="transmembrane region" description="Helical" evidence="12">
    <location>
        <begin position="113"/>
        <end position="138"/>
    </location>
</feature>
<dbReference type="InterPro" id="IPR000642">
    <property type="entry name" value="Peptidase_M41"/>
</dbReference>
<evidence type="ECO:0000313" key="14">
    <source>
        <dbReference type="Proteomes" id="UP000887574"/>
    </source>
</evidence>
<name>A0A915DQ71_9BILA</name>
<evidence type="ECO:0000256" key="6">
    <source>
        <dbReference type="ARBA" id="ARBA00022741"/>
    </source>
</evidence>
<dbReference type="InterPro" id="IPR003960">
    <property type="entry name" value="ATPase_AAA_CS"/>
</dbReference>
<comment type="similarity">
    <text evidence="3">In the N-terminal section; belongs to the AAA ATPase family.</text>
</comment>
<dbReference type="Pfam" id="PF00004">
    <property type="entry name" value="AAA"/>
    <property type="match status" value="1"/>
</dbReference>
<proteinExistence type="inferred from homology"/>
<keyword evidence="7" id="KW-0378">Hydrolase</keyword>
<dbReference type="InterPro" id="IPR027417">
    <property type="entry name" value="P-loop_NTPase"/>
</dbReference>
<evidence type="ECO:0000259" key="13">
    <source>
        <dbReference type="SMART" id="SM00382"/>
    </source>
</evidence>
<sequence>MLKQKLVGWLWKLFKIFEIACLLITIIGYIALQISYQEISWREFCTDYLTTGKVDRLKVNYEGYVQVILKNPNLKIVYFNIGSVDSFERALAEVYQYLNIDWPYRVSVTYAPYFLGIPVAEVIMAFLIIVALFGTLLANIPSLRKRLSPFNMLGFADSNAKVVSKGDTRILFKDVAGCEEAKLEIMEFVNFLKNPAQFKALGARIPKGALLSGSPGIGKTMLAKAAAGEASCNFMSAAGSEFVQMDKAPCILFIDELDAIGRARGHNTRGSGADTEQEGTLNQILSEMDGFSSEESGVIVLAATNRVDILDKALLRPGRFDRKIQLTLPDIKGRALIFQVHLAPLKSDIDKMDLSKKLAAKTPGFSGAQIANMCNEAALIAARDACLVISMLHFEQAIDRIIGGMEKKGRILLPNEKKITAYHEAGHAVAGWFLEHCDPLVKVSL</sequence>
<dbReference type="InterPro" id="IPR011546">
    <property type="entry name" value="Pept_M41_FtsH_extracell"/>
</dbReference>
<evidence type="ECO:0000256" key="8">
    <source>
        <dbReference type="ARBA" id="ARBA00022833"/>
    </source>
</evidence>
<keyword evidence="12" id="KW-0472">Membrane</keyword>
<dbReference type="SUPFAM" id="SSF140990">
    <property type="entry name" value="FtsH protease domain-like"/>
    <property type="match status" value="1"/>
</dbReference>
<dbReference type="GO" id="GO:0034982">
    <property type="term" value="P:mitochondrial protein processing"/>
    <property type="evidence" value="ECO:0007669"/>
    <property type="project" value="TreeGrafter"/>
</dbReference>
<dbReference type="GO" id="GO:0008270">
    <property type="term" value="F:zinc ion binding"/>
    <property type="evidence" value="ECO:0007669"/>
    <property type="project" value="InterPro"/>
</dbReference>
<keyword evidence="4" id="KW-0645">Protease</keyword>
<evidence type="ECO:0000256" key="1">
    <source>
        <dbReference type="ARBA" id="ARBA00001947"/>
    </source>
</evidence>
<keyword evidence="6 11" id="KW-0547">Nucleotide-binding</keyword>
<dbReference type="FunFam" id="1.10.8.60:FF:000019">
    <property type="entry name" value="AFG3-like AAA ATPase 2"/>
    <property type="match status" value="1"/>
</dbReference>
<dbReference type="Pfam" id="PF17862">
    <property type="entry name" value="AAA_lid_3"/>
    <property type="match status" value="1"/>
</dbReference>
<dbReference type="Proteomes" id="UP000887574">
    <property type="component" value="Unplaced"/>
</dbReference>
<dbReference type="GO" id="GO:0005524">
    <property type="term" value="F:ATP binding"/>
    <property type="evidence" value="ECO:0007669"/>
    <property type="project" value="UniProtKB-KW"/>
</dbReference>
<feature type="transmembrane region" description="Helical" evidence="12">
    <location>
        <begin position="12"/>
        <end position="32"/>
    </location>
</feature>
<dbReference type="PANTHER" id="PTHR43655">
    <property type="entry name" value="ATP-DEPENDENT PROTEASE"/>
    <property type="match status" value="1"/>
</dbReference>
<dbReference type="Gene3D" id="1.10.8.60">
    <property type="match status" value="1"/>
</dbReference>
<organism evidence="14 15">
    <name type="scientific">Ditylenchus dipsaci</name>
    <dbReference type="NCBI Taxonomy" id="166011"/>
    <lineage>
        <taxon>Eukaryota</taxon>
        <taxon>Metazoa</taxon>
        <taxon>Ecdysozoa</taxon>
        <taxon>Nematoda</taxon>
        <taxon>Chromadorea</taxon>
        <taxon>Rhabditida</taxon>
        <taxon>Tylenchina</taxon>
        <taxon>Tylenchomorpha</taxon>
        <taxon>Sphaerularioidea</taxon>
        <taxon>Anguinidae</taxon>
        <taxon>Anguininae</taxon>
        <taxon>Ditylenchus</taxon>
    </lineage>
</organism>
<reference evidence="15" key="1">
    <citation type="submission" date="2022-11" db="UniProtKB">
        <authorList>
            <consortium name="WormBaseParasite"/>
        </authorList>
    </citation>
    <scope>IDENTIFICATION</scope>
</reference>
<dbReference type="AlphaFoldDB" id="A0A915DQ71"/>
<dbReference type="SUPFAM" id="SSF52540">
    <property type="entry name" value="P-loop containing nucleoside triphosphate hydrolases"/>
    <property type="match status" value="1"/>
</dbReference>
<evidence type="ECO:0000256" key="11">
    <source>
        <dbReference type="RuleBase" id="RU003651"/>
    </source>
</evidence>
<keyword evidence="12" id="KW-0812">Transmembrane</keyword>
<dbReference type="InterPro" id="IPR003593">
    <property type="entry name" value="AAA+_ATPase"/>
</dbReference>
<dbReference type="InterPro" id="IPR037219">
    <property type="entry name" value="Peptidase_M41-like"/>
</dbReference>
<keyword evidence="8" id="KW-0862">Zinc</keyword>
<dbReference type="InterPro" id="IPR003959">
    <property type="entry name" value="ATPase_AAA_core"/>
</dbReference>
<feature type="domain" description="AAA+ ATPase" evidence="13">
    <location>
        <begin position="205"/>
        <end position="330"/>
    </location>
</feature>
<keyword evidence="14" id="KW-1185">Reference proteome</keyword>
<evidence type="ECO:0000256" key="9">
    <source>
        <dbReference type="ARBA" id="ARBA00022840"/>
    </source>
</evidence>
<evidence type="ECO:0000256" key="10">
    <source>
        <dbReference type="ARBA" id="ARBA00023049"/>
    </source>
</evidence>
<dbReference type="SMART" id="SM00382">
    <property type="entry name" value="AAA"/>
    <property type="match status" value="1"/>
</dbReference>
<dbReference type="Gene3D" id="3.40.1690.20">
    <property type="match status" value="1"/>
</dbReference>
<dbReference type="Gene3D" id="3.40.50.300">
    <property type="entry name" value="P-loop containing nucleotide triphosphate hydrolases"/>
    <property type="match status" value="1"/>
</dbReference>
<evidence type="ECO:0000256" key="2">
    <source>
        <dbReference type="ARBA" id="ARBA00010044"/>
    </source>
</evidence>
<comment type="similarity">
    <text evidence="2">In the C-terminal section; belongs to the peptidase M41 family.</text>
</comment>
<protein>
    <submittedName>
        <fullName evidence="15">AAA+ ATPase domain-containing protein</fullName>
    </submittedName>
</protein>
<comment type="similarity">
    <text evidence="11">Belongs to the AAA ATPase family.</text>
</comment>
<dbReference type="GO" id="GO:0004222">
    <property type="term" value="F:metalloendopeptidase activity"/>
    <property type="evidence" value="ECO:0007669"/>
    <property type="project" value="InterPro"/>
</dbReference>
<dbReference type="FunFam" id="3.40.50.300:FF:002568">
    <property type="entry name" value="Cell division protein (FtsH)"/>
    <property type="match status" value="1"/>
</dbReference>
<keyword evidence="10" id="KW-0482">Metalloprotease</keyword>
<dbReference type="InterPro" id="IPR050928">
    <property type="entry name" value="ATP-dep_Zn_Metalloprotease"/>
</dbReference>
<evidence type="ECO:0000256" key="7">
    <source>
        <dbReference type="ARBA" id="ARBA00022801"/>
    </source>
</evidence>
<keyword evidence="5" id="KW-0479">Metal-binding</keyword>
<dbReference type="Pfam" id="PF06480">
    <property type="entry name" value="FtsH_ext"/>
    <property type="match status" value="1"/>
</dbReference>
<dbReference type="PROSITE" id="PS00674">
    <property type="entry name" value="AAA"/>
    <property type="match status" value="1"/>
</dbReference>
<dbReference type="InterPro" id="IPR041569">
    <property type="entry name" value="AAA_lid_3"/>
</dbReference>
<keyword evidence="9 11" id="KW-0067">ATP-binding</keyword>
<keyword evidence="12" id="KW-1133">Transmembrane helix</keyword>